<evidence type="ECO:0000313" key="9">
    <source>
        <dbReference type="EMBL" id="TDW96288.1"/>
    </source>
</evidence>
<name>A0A4R8DG05_9BACT</name>
<keyword evidence="4" id="KW-0547">Nucleotide-binding</keyword>
<dbReference type="Proteomes" id="UP000294498">
    <property type="component" value="Unassembled WGS sequence"/>
</dbReference>
<dbReference type="Pfam" id="PF02518">
    <property type="entry name" value="HATPase_c"/>
    <property type="match status" value="1"/>
</dbReference>
<dbReference type="SUPFAM" id="SSF55874">
    <property type="entry name" value="ATPase domain of HSP90 chaperone/DNA topoisomerase II/histidine kinase"/>
    <property type="match status" value="1"/>
</dbReference>
<reference evidence="9 10" key="1">
    <citation type="submission" date="2019-03" db="EMBL/GenBank/DDBJ databases">
        <title>Genomic Encyclopedia of Type Strains, Phase IV (KMG-IV): sequencing the most valuable type-strain genomes for metagenomic binning, comparative biology and taxonomic classification.</title>
        <authorList>
            <person name="Goeker M."/>
        </authorList>
    </citation>
    <scope>NUCLEOTIDE SEQUENCE [LARGE SCALE GENOMIC DNA]</scope>
    <source>
        <strain evidence="9 10">DSM 100059</strain>
    </source>
</reference>
<accession>A0A4R8DG05</accession>
<dbReference type="InterPro" id="IPR005467">
    <property type="entry name" value="His_kinase_dom"/>
</dbReference>
<dbReference type="InterPro" id="IPR004358">
    <property type="entry name" value="Sig_transdc_His_kin-like_C"/>
</dbReference>
<keyword evidence="7" id="KW-0472">Membrane</keyword>
<dbReference type="PROSITE" id="PS50109">
    <property type="entry name" value="HIS_KIN"/>
    <property type="match status" value="1"/>
</dbReference>
<evidence type="ECO:0000256" key="2">
    <source>
        <dbReference type="ARBA" id="ARBA00012438"/>
    </source>
</evidence>
<evidence type="ECO:0000256" key="6">
    <source>
        <dbReference type="ARBA" id="ARBA00022840"/>
    </source>
</evidence>
<dbReference type="PRINTS" id="PR00344">
    <property type="entry name" value="BCTRLSENSOR"/>
</dbReference>
<proteinExistence type="predicted"/>
<evidence type="ECO:0000259" key="8">
    <source>
        <dbReference type="PROSITE" id="PS50109"/>
    </source>
</evidence>
<gene>
    <name evidence="9" type="ORF">EDB95_4114</name>
</gene>
<feature type="domain" description="Histidine kinase" evidence="8">
    <location>
        <begin position="184"/>
        <end position="385"/>
    </location>
</feature>
<keyword evidence="10" id="KW-1185">Reference proteome</keyword>
<dbReference type="InterPro" id="IPR050980">
    <property type="entry name" value="2C_sensor_his_kinase"/>
</dbReference>
<evidence type="ECO:0000256" key="4">
    <source>
        <dbReference type="ARBA" id="ARBA00022741"/>
    </source>
</evidence>
<evidence type="ECO:0000256" key="3">
    <source>
        <dbReference type="ARBA" id="ARBA00022679"/>
    </source>
</evidence>
<dbReference type="Gene3D" id="3.30.565.10">
    <property type="entry name" value="Histidine kinase-like ATPase, C-terminal domain"/>
    <property type="match status" value="1"/>
</dbReference>
<organism evidence="9 10">
    <name type="scientific">Dinghuibacter silviterrae</name>
    <dbReference type="NCBI Taxonomy" id="1539049"/>
    <lineage>
        <taxon>Bacteria</taxon>
        <taxon>Pseudomonadati</taxon>
        <taxon>Bacteroidota</taxon>
        <taxon>Chitinophagia</taxon>
        <taxon>Chitinophagales</taxon>
        <taxon>Chitinophagaceae</taxon>
        <taxon>Dinghuibacter</taxon>
    </lineage>
</organism>
<evidence type="ECO:0000256" key="5">
    <source>
        <dbReference type="ARBA" id="ARBA00022777"/>
    </source>
</evidence>
<comment type="catalytic activity">
    <reaction evidence="1">
        <text>ATP + protein L-histidine = ADP + protein N-phospho-L-histidine.</text>
        <dbReference type="EC" id="2.7.13.3"/>
    </reaction>
</comment>
<dbReference type="AlphaFoldDB" id="A0A4R8DG05"/>
<evidence type="ECO:0000256" key="1">
    <source>
        <dbReference type="ARBA" id="ARBA00000085"/>
    </source>
</evidence>
<dbReference type="InterPro" id="IPR036890">
    <property type="entry name" value="HATPase_C_sf"/>
</dbReference>
<dbReference type="GO" id="GO:0005524">
    <property type="term" value="F:ATP binding"/>
    <property type="evidence" value="ECO:0007669"/>
    <property type="project" value="UniProtKB-KW"/>
</dbReference>
<evidence type="ECO:0000256" key="7">
    <source>
        <dbReference type="SAM" id="Phobius"/>
    </source>
</evidence>
<dbReference type="GO" id="GO:0004673">
    <property type="term" value="F:protein histidine kinase activity"/>
    <property type="evidence" value="ECO:0007669"/>
    <property type="project" value="UniProtKB-EC"/>
</dbReference>
<keyword evidence="7" id="KW-0812">Transmembrane</keyword>
<dbReference type="PANTHER" id="PTHR44936">
    <property type="entry name" value="SENSOR PROTEIN CREC"/>
    <property type="match status" value="1"/>
</dbReference>
<feature type="transmembrane region" description="Helical" evidence="7">
    <location>
        <begin position="146"/>
        <end position="166"/>
    </location>
</feature>
<dbReference type="InterPro" id="IPR003594">
    <property type="entry name" value="HATPase_dom"/>
</dbReference>
<keyword evidence="3" id="KW-0808">Transferase</keyword>
<feature type="transmembrane region" description="Helical" evidence="7">
    <location>
        <begin position="12"/>
        <end position="33"/>
    </location>
</feature>
<comment type="caution">
    <text evidence="9">The sequence shown here is derived from an EMBL/GenBank/DDBJ whole genome shotgun (WGS) entry which is preliminary data.</text>
</comment>
<keyword evidence="5 9" id="KW-0418">Kinase</keyword>
<keyword evidence="7" id="KW-1133">Transmembrane helix</keyword>
<evidence type="ECO:0000313" key="10">
    <source>
        <dbReference type="Proteomes" id="UP000294498"/>
    </source>
</evidence>
<dbReference type="EMBL" id="SODV01000002">
    <property type="protein sequence ID" value="TDW96288.1"/>
    <property type="molecule type" value="Genomic_DNA"/>
</dbReference>
<protein>
    <recommendedName>
        <fullName evidence="2">histidine kinase</fullName>
        <ecNumber evidence="2">2.7.13.3</ecNumber>
    </recommendedName>
</protein>
<dbReference type="EC" id="2.7.13.3" evidence="2"/>
<dbReference type="PANTHER" id="PTHR44936:SF10">
    <property type="entry name" value="SENSOR PROTEIN RSTB"/>
    <property type="match status" value="1"/>
</dbReference>
<sequence>MPMIRALFNWRTLLSVIAIGIVTGSIIYSDYLSRKLAEAEKQKVEQWVEANRVLAATNEREALNLASSISSHNIDIPLIATDEQDSIVDWRNLDSTRVLQDKGFLKKELKLFKTQHDPIIWEQSKKPYIYNKVYYGESLLQKEIRYYPIVQLTIIALFLIVIITAMNTRYKSTQNQVWAGMAKETAHQLGTPVSSLEAWVELLKEGHDNASILPDLERDVARLRLVSDRFSKIGSAPKLEQRDLLAQVQQMIEYMRKRASGKVQFHLNVHGAQPVLIDLSGPLFDWVMENLMKNALDAMEGKGLIVIDVHNHPTYVTVDVTDSGKGIQGKNLQKVFKPGFTTKKRGWGLGLSLSRRIIEQYHHGTLNVKWSEPGKGTAFRIVLKR</sequence>
<keyword evidence="6" id="KW-0067">ATP-binding</keyword>
<dbReference type="SMART" id="SM00387">
    <property type="entry name" value="HATPase_c"/>
    <property type="match status" value="1"/>
</dbReference>